<evidence type="ECO:0000313" key="5">
    <source>
        <dbReference type="Proteomes" id="UP000250358"/>
    </source>
</evidence>
<dbReference type="KEGG" id="bdm:EQG53_13185"/>
<feature type="domain" description="HTH cro/C1-type" evidence="1">
    <location>
        <begin position="38"/>
        <end position="92"/>
    </location>
</feature>
<dbReference type="SMART" id="SM00530">
    <property type="entry name" value="HTH_XRE"/>
    <property type="match status" value="1"/>
</dbReference>
<dbReference type="EMBL" id="CP066026">
    <property type="protein sequence ID" value="QQB90618.1"/>
    <property type="molecule type" value="Genomic_DNA"/>
</dbReference>
<dbReference type="Pfam" id="PF13560">
    <property type="entry name" value="HTH_31"/>
    <property type="match status" value="1"/>
</dbReference>
<dbReference type="Proteomes" id="UP000250358">
    <property type="component" value="Unassembled WGS sequence"/>
</dbReference>
<reference evidence="2 6" key="2">
    <citation type="submission" date="2019-01" db="EMBL/GenBank/DDBJ databases">
        <title>Brevundimonas diminuta Genome sequencing and assembly.</title>
        <authorList>
            <person name="Chen H."/>
        </authorList>
    </citation>
    <scope>NUCLEOTIDE SEQUENCE [LARGE SCALE GENOMIC DNA]</scope>
    <source>
        <strain evidence="2">ATCC</strain>
        <strain evidence="6">ATCC(B) 19146</strain>
    </source>
</reference>
<dbReference type="SUPFAM" id="SSF47413">
    <property type="entry name" value="lambda repressor-like DNA-binding domains"/>
    <property type="match status" value="1"/>
</dbReference>
<dbReference type="RefSeq" id="WP_003165176.1">
    <property type="nucleotide sequence ID" value="NZ_CP035093.1"/>
</dbReference>
<dbReference type="Gene3D" id="1.10.260.40">
    <property type="entry name" value="lambda repressor-like DNA-binding domains"/>
    <property type="match status" value="1"/>
</dbReference>
<reference evidence="3 7" key="3">
    <citation type="submission" date="2020-12" db="EMBL/GenBank/DDBJ databases">
        <title>FDA dAtabase for Regulatory Grade micrObial Sequences (FDA-ARGOS): Supporting development and validation of Infectious Disease Dx tests.</title>
        <authorList>
            <person name="Kerrigan L."/>
            <person name="Long C."/>
            <person name="Tallon L."/>
            <person name="Sadzewicz L."/>
            <person name="Zhao X."/>
            <person name="Boylan J."/>
            <person name="Ott S."/>
            <person name="Bowen H."/>
            <person name="Vavikolanu K."/>
            <person name="Mehta A."/>
            <person name="Aluvathingal J."/>
            <person name="Nadendla S."/>
            <person name="Yan Y."/>
            <person name="Sichtig H."/>
        </authorList>
    </citation>
    <scope>NUCLEOTIDE SEQUENCE [LARGE SCALE GENOMIC DNA]</scope>
    <source>
        <strain evidence="3 7">FDAARGOS_1026</strain>
    </source>
</reference>
<evidence type="ECO:0000313" key="2">
    <source>
        <dbReference type="EMBL" id="QAT16154.1"/>
    </source>
</evidence>
<dbReference type="InterPro" id="IPR001387">
    <property type="entry name" value="Cro/C1-type_HTH"/>
</dbReference>
<dbReference type="CDD" id="cd00093">
    <property type="entry name" value="HTH_XRE"/>
    <property type="match status" value="1"/>
</dbReference>
<dbReference type="Proteomes" id="UP000287388">
    <property type="component" value="Chromosome"/>
</dbReference>
<dbReference type="Proteomes" id="UP000596117">
    <property type="component" value="Chromosome"/>
</dbReference>
<dbReference type="GO" id="GO:0003677">
    <property type="term" value="F:DNA binding"/>
    <property type="evidence" value="ECO:0007669"/>
    <property type="project" value="InterPro"/>
</dbReference>
<dbReference type="AlphaFoldDB" id="A0A246K744"/>
<evidence type="ECO:0000259" key="1">
    <source>
        <dbReference type="PROSITE" id="PS50943"/>
    </source>
</evidence>
<dbReference type="GeneID" id="56576793"/>
<gene>
    <name evidence="2" type="ORF">EQG53_13185</name>
    <name evidence="3" type="ORF">I6H83_09280</name>
    <name evidence="4" type="ORF">NCTC11165_02531</name>
</gene>
<keyword evidence="7" id="KW-1185">Reference proteome</keyword>
<evidence type="ECO:0000313" key="7">
    <source>
        <dbReference type="Proteomes" id="UP000596117"/>
    </source>
</evidence>
<reference evidence="4 5" key="1">
    <citation type="submission" date="2018-06" db="EMBL/GenBank/DDBJ databases">
        <authorList>
            <consortium name="Pathogen Informatics"/>
            <person name="Doyle S."/>
        </authorList>
    </citation>
    <scope>NUCLEOTIDE SEQUENCE [LARGE SCALE GENOMIC DNA]</scope>
    <source>
        <strain evidence="4 5">NCTC11165</strain>
    </source>
</reference>
<dbReference type="PROSITE" id="PS50943">
    <property type="entry name" value="HTH_CROC1"/>
    <property type="match status" value="1"/>
</dbReference>
<proteinExistence type="predicted"/>
<dbReference type="InterPro" id="IPR010982">
    <property type="entry name" value="Lambda_DNA-bd_dom_sf"/>
</dbReference>
<organism evidence="4 5">
    <name type="scientific">Brevundimonas diminuta</name>
    <name type="common">Pseudomonas diminuta</name>
    <dbReference type="NCBI Taxonomy" id="293"/>
    <lineage>
        <taxon>Bacteria</taxon>
        <taxon>Pseudomonadati</taxon>
        <taxon>Pseudomonadota</taxon>
        <taxon>Alphaproteobacteria</taxon>
        <taxon>Caulobacterales</taxon>
        <taxon>Caulobacteraceae</taxon>
        <taxon>Brevundimonas</taxon>
    </lineage>
</organism>
<evidence type="ECO:0000313" key="3">
    <source>
        <dbReference type="EMBL" id="QQB90618.1"/>
    </source>
</evidence>
<evidence type="ECO:0000313" key="4">
    <source>
        <dbReference type="EMBL" id="SPU46203.1"/>
    </source>
</evidence>
<sequence>MWVAVNEEIAYEIPDRERSFTVIEEQAHDYARRLGALIRARREAVGLRMEDLAGAAGVGVRFIHDLETGKPSCQLGRSLAVAASLGLDLIDLLEEDEARRRDPAPEQ</sequence>
<dbReference type="EMBL" id="UAQM01000030">
    <property type="protein sequence ID" value="SPU46203.1"/>
    <property type="molecule type" value="Genomic_DNA"/>
</dbReference>
<dbReference type="EMBL" id="CP035093">
    <property type="protein sequence ID" value="QAT16154.1"/>
    <property type="molecule type" value="Genomic_DNA"/>
</dbReference>
<evidence type="ECO:0000313" key="6">
    <source>
        <dbReference type="Proteomes" id="UP000287388"/>
    </source>
</evidence>
<accession>A0A246K744</accession>
<protein>
    <submittedName>
        <fullName evidence="2 4">Transcriptional regulator</fullName>
    </submittedName>
    <submittedName>
        <fullName evidence="3">Helix-turn-helix transcriptional regulator</fullName>
    </submittedName>
</protein>
<name>A0A246K744_BREDI</name>